<dbReference type="Gene3D" id="3.40.50.200">
    <property type="entry name" value="Peptidase S8/S53 domain"/>
    <property type="match status" value="1"/>
</dbReference>
<evidence type="ECO:0000313" key="8">
    <source>
        <dbReference type="Proteomes" id="UP000515561"/>
    </source>
</evidence>
<feature type="active site" description="Charge relay system" evidence="5">
    <location>
        <position position="173"/>
    </location>
</feature>
<evidence type="ECO:0000313" key="7">
    <source>
        <dbReference type="EMBL" id="BCJ95613.1"/>
    </source>
</evidence>
<feature type="domain" description="Peptidase S8/S53" evidence="6">
    <location>
        <begin position="96"/>
        <end position="300"/>
    </location>
</feature>
<protein>
    <recommendedName>
        <fullName evidence="6">Peptidase S8/S53 domain-containing protein</fullName>
    </recommendedName>
</protein>
<keyword evidence="2 5" id="KW-0645">Protease</keyword>
<organism evidence="7 8">
    <name type="scientific">Anaerocolumna cellulosilytica</name>
    <dbReference type="NCBI Taxonomy" id="433286"/>
    <lineage>
        <taxon>Bacteria</taxon>
        <taxon>Bacillati</taxon>
        <taxon>Bacillota</taxon>
        <taxon>Clostridia</taxon>
        <taxon>Lachnospirales</taxon>
        <taxon>Lachnospiraceae</taxon>
        <taxon>Anaerocolumna</taxon>
    </lineage>
</organism>
<dbReference type="InterPro" id="IPR050131">
    <property type="entry name" value="Peptidase_S8_subtilisin-like"/>
</dbReference>
<feature type="active site" description="Charge relay system" evidence="5">
    <location>
        <position position="495"/>
    </location>
</feature>
<evidence type="ECO:0000256" key="1">
    <source>
        <dbReference type="ARBA" id="ARBA00011073"/>
    </source>
</evidence>
<evidence type="ECO:0000256" key="5">
    <source>
        <dbReference type="PROSITE-ProRule" id="PRU01240"/>
    </source>
</evidence>
<dbReference type="GO" id="GO:0004252">
    <property type="term" value="F:serine-type endopeptidase activity"/>
    <property type="evidence" value="ECO:0007669"/>
    <property type="project" value="UniProtKB-UniRule"/>
</dbReference>
<dbReference type="CDD" id="cd07478">
    <property type="entry name" value="Peptidases_S8_CspA-like"/>
    <property type="match status" value="1"/>
</dbReference>
<dbReference type="EMBL" id="AP023367">
    <property type="protein sequence ID" value="BCJ95613.1"/>
    <property type="molecule type" value="Genomic_DNA"/>
</dbReference>
<dbReference type="KEGG" id="acel:acsn021_31820"/>
<comment type="similarity">
    <text evidence="1 5">Belongs to the peptidase S8 family.</text>
</comment>
<dbReference type="RefSeq" id="WP_184093401.1">
    <property type="nucleotide sequence ID" value="NZ_AP023367.1"/>
</dbReference>
<dbReference type="InterPro" id="IPR015500">
    <property type="entry name" value="Peptidase_S8_subtilisin-rel"/>
</dbReference>
<dbReference type="InterPro" id="IPR017310">
    <property type="entry name" value="Pept_S8A_subtilisin_clostridia"/>
</dbReference>
<reference evidence="7 8" key="1">
    <citation type="journal article" date="2016" name="Int. J. Syst. Evol. Microbiol.">
        <title>Descriptions of Anaerotaenia torta gen. nov., sp. nov. and Anaerocolumna cellulosilytica gen. nov., sp. nov. isolated from a methanogenic reactor of cattle waste.</title>
        <authorList>
            <person name="Uek A."/>
            <person name="Ohtaki Y."/>
            <person name="Kaku N."/>
            <person name="Ueki K."/>
        </authorList>
    </citation>
    <scope>NUCLEOTIDE SEQUENCE [LARGE SCALE GENOMIC DNA]</scope>
    <source>
        <strain evidence="7 8">SN021</strain>
    </source>
</reference>
<dbReference type="InterPro" id="IPR000209">
    <property type="entry name" value="Peptidase_S8/S53_dom"/>
</dbReference>
<dbReference type="PRINTS" id="PR00723">
    <property type="entry name" value="SUBTILISIN"/>
</dbReference>
<dbReference type="InterPro" id="IPR036852">
    <property type="entry name" value="Peptidase_S8/S53_dom_sf"/>
</dbReference>
<evidence type="ECO:0000259" key="6">
    <source>
        <dbReference type="Pfam" id="PF00082"/>
    </source>
</evidence>
<feature type="domain" description="Peptidase S8/S53" evidence="6">
    <location>
        <begin position="427"/>
        <end position="549"/>
    </location>
</feature>
<dbReference type="Gene3D" id="2.60.120.1290">
    <property type="match status" value="1"/>
</dbReference>
<accession>A0A6S6QWL2</accession>
<evidence type="ECO:0000256" key="2">
    <source>
        <dbReference type="ARBA" id="ARBA00022670"/>
    </source>
</evidence>
<dbReference type="PIRSF" id="PIRSF037894">
    <property type="entry name" value="Subtilisin_rel_CspABC"/>
    <property type="match status" value="1"/>
</dbReference>
<keyword evidence="4 5" id="KW-0720">Serine protease</keyword>
<dbReference type="PANTHER" id="PTHR43806:SF11">
    <property type="entry name" value="CEREVISIN-RELATED"/>
    <property type="match status" value="1"/>
</dbReference>
<keyword evidence="8" id="KW-1185">Reference proteome</keyword>
<evidence type="ECO:0000256" key="3">
    <source>
        <dbReference type="ARBA" id="ARBA00022801"/>
    </source>
</evidence>
<dbReference type="GO" id="GO:0006508">
    <property type="term" value="P:proteolysis"/>
    <property type="evidence" value="ECO:0007669"/>
    <property type="project" value="UniProtKB-KW"/>
</dbReference>
<proteinExistence type="inferred from homology"/>
<keyword evidence="3 5" id="KW-0378">Hydrolase</keyword>
<sequence length="567" mass="63079">MTETERNRIISNDYADLILGYTGNIDLFQNFEDSITDIVNDTLAILHLPVENMTPDSISRFGYQAIPLLYGLLSSDNINPSQLTRLPPPFTSDYTGEGVLIGFIDTGIDYRHPAFLTAANQTRIVSIWDQTINTGSPPEGFNYGAEYSREQINLALANTDPYQIVPSIDNVGHGTMLAGMAAGSPSPETNFSSTSMDAELIVVKLKEAKTYLKDFFVITRASICYQENDIIMGIKYLNEVALRENKPLVICFGLGTNKSDHAGTRPMSRYLASVSRIYGRAVVVAAGNEGNRNCHYSGNLPPDLTFDEVSMQVGNGEVGFTIQFWGTSPNYFWVDLFAPNGDFLARVPPIHNNTTIIEYEDTAIVVDTILDTPYSTEQFIILRFQKPLPGIWRFYVFGAAGDLPMKFHMWLPLHQFITPETIFLHSDNNTTVTDPGNNEELICITAYDPRNNTLYYHAGLGFTVTNYPKPDLTAPGVNMVVPFPEGKYIISTGTSLSAAYAAGIIADLFQWGISEGNLTYMNNQLIKNVLTQSAIRRPELTYPNPEWGYGIIAPERITSALTRYIRF</sequence>
<dbReference type="Pfam" id="PF00082">
    <property type="entry name" value="Peptidase_S8"/>
    <property type="match status" value="2"/>
</dbReference>
<dbReference type="AlphaFoldDB" id="A0A6S6QWL2"/>
<dbReference type="PANTHER" id="PTHR43806">
    <property type="entry name" value="PEPTIDASE S8"/>
    <property type="match status" value="1"/>
</dbReference>
<feature type="active site" description="Charge relay system" evidence="5">
    <location>
        <position position="105"/>
    </location>
</feature>
<dbReference type="InterPro" id="IPR023827">
    <property type="entry name" value="Peptidase_S8_Asp-AS"/>
</dbReference>
<evidence type="ECO:0000256" key="4">
    <source>
        <dbReference type="ARBA" id="ARBA00022825"/>
    </source>
</evidence>
<dbReference type="SUPFAM" id="SSF52743">
    <property type="entry name" value="Subtilisin-like"/>
    <property type="match status" value="1"/>
</dbReference>
<name>A0A6S6QWL2_9FIRM</name>
<dbReference type="Proteomes" id="UP000515561">
    <property type="component" value="Chromosome"/>
</dbReference>
<dbReference type="PROSITE" id="PS51892">
    <property type="entry name" value="SUBTILASE"/>
    <property type="match status" value="1"/>
</dbReference>
<dbReference type="InterPro" id="IPR034045">
    <property type="entry name" value="Pep_S8_CspA-like"/>
</dbReference>
<dbReference type="PROSITE" id="PS00136">
    <property type="entry name" value="SUBTILASE_ASP"/>
    <property type="match status" value="1"/>
</dbReference>
<gene>
    <name evidence="7" type="ORF">acsn021_31820</name>
</gene>